<organism evidence="3">
    <name type="scientific">Myoviridae sp. ctrnx29</name>
    <dbReference type="NCBI Taxonomy" id="2826704"/>
    <lineage>
        <taxon>Viruses</taxon>
        <taxon>Duplodnaviria</taxon>
        <taxon>Heunggongvirae</taxon>
        <taxon>Uroviricota</taxon>
        <taxon>Caudoviricetes</taxon>
    </lineage>
</organism>
<evidence type="ECO:0000313" key="3">
    <source>
        <dbReference type="EMBL" id="DAD74827.1"/>
    </source>
</evidence>
<dbReference type="PANTHER" id="PTHR16222">
    <property type="entry name" value="ADP-RIBOSYLGLYCOHYDROLASE"/>
    <property type="match status" value="1"/>
</dbReference>
<dbReference type="GO" id="GO:0016787">
    <property type="term" value="F:hydrolase activity"/>
    <property type="evidence" value="ECO:0007669"/>
    <property type="project" value="UniProtKB-KW"/>
</dbReference>
<proteinExistence type="inferred from homology"/>
<keyword evidence="2" id="KW-0378">Hydrolase</keyword>
<dbReference type="InterPro" id="IPR050792">
    <property type="entry name" value="ADP-ribosylglycohydrolase"/>
</dbReference>
<dbReference type="EMBL" id="BK014766">
    <property type="protein sequence ID" value="DAD74827.1"/>
    <property type="molecule type" value="Genomic_DNA"/>
</dbReference>
<dbReference type="InterPro" id="IPR005502">
    <property type="entry name" value="Ribosyl_crysJ1"/>
</dbReference>
<dbReference type="Pfam" id="PF03747">
    <property type="entry name" value="ADP_ribosyl_GH"/>
    <property type="match status" value="1"/>
</dbReference>
<reference evidence="3" key="1">
    <citation type="journal article" date="2021" name="Proc. Natl. Acad. Sci. U.S.A.">
        <title>A Catalog of Tens of Thousands of Viruses from Human Metagenomes Reveals Hidden Associations with Chronic Diseases.</title>
        <authorList>
            <person name="Tisza M.J."/>
            <person name="Buck C.B."/>
        </authorList>
    </citation>
    <scope>NUCLEOTIDE SEQUENCE</scope>
    <source>
        <strain evidence="3">Ctrnx29</strain>
    </source>
</reference>
<dbReference type="InterPro" id="IPR036705">
    <property type="entry name" value="Ribosyl_crysJ1_sf"/>
</dbReference>
<evidence type="ECO:0000256" key="2">
    <source>
        <dbReference type="ARBA" id="ARBA00022801"/>
    </source>
</evidence>
<accession>A0A8S5LYF7</accession>
<comment type="similarity">
    <text evidence="1">Belongs to the ADP-ribosylglycohydrolase family.</text>
</comment>
<evidence type="ECO:0000256" key="1">
    <source>
        <dbReference type="ARBA" id="ARBA00010702"/>
    </source>
</evidence>
<protein>
    <submittedName>
        <fullName evidence="3">ADP-ribosylglycohydrolase</fullName>
    </submittedName>
</protein>
<name>A0A8S5LYF7_9CAUD</name>
<dbReference type="PANTHER" id="PTHR16222:SF24">
    <property type="entry name" value="ADP-RIBOSYLHYDROLASE ARH3"/>
    <property type="match status" value="1"/>
</dbReference>
<dbReference type="SUPFAM" id="SSF101478">
    <property type="entry name" value="ADP-ribosylglycohydrolase"/>
    <property type="match status" value="1"/>
</dbReference>
<dbReference type="Gene3D" id="1.10.4080.10">
    <property type="entry name" value="ADP-ribosylation/Crystallin J1"/>
    <property type="match status" value="1"/>
</dbReference>
<sequence length="393" mass="43524">MRRGTDMSGKRPRWESEIWNTQGPNAVACETCLFRATVAEDGSPLDRADTGNCEIFESPDNKPNDVYFDGAPCEYYEKADDKPLSLILGVAVGDALGVPVEFQRRGTFLVTGMQGYGTHNQPSGTWSDDTSLTLALADGLLANSLNLEGIARRFVEWHDEAAYTPHGKVFDVGGTTARAIERLKKGVPPERAGGTGERDNGNGSLMRIAPLTFYMFGMRKAEERFRIVRDVSSITHAHEWSVAACYIYVELLNKLRMGRRKKAAYAELREDFARGVPFISSATLGKFVRILENDISTLPEEEIRSGGFVIDTLEAAFWCFMTTDNYRDAVLKAVNLGDDTDTTGAVTGALAGLAYGLDGIPKEWREQLAAYEEVRRIAVKMPRWDLFRHVAVA</sequence>